<dbReference type="PANTHER" id="PTHR43707">
    <property type="entry name" value="HISTIDYL-TRNA SYNTHETASE"/>
    <property type="match status" value="1"/>
</dbReference>
<evidence type="ECO:0000256" key="8">
    <source>
        <dbReference type="ARBA" id="ARBA00023146"/>
    </source>
</evidence>
<dbReference type="InterPro" id="IPR041715">
    <property type="entry name" value="HisRS-like_core"/>
</dbReference>
<evidence type="ECO:0000313" key="12">
    <source>
        <dbReference type="EMBL" id="GAA4418003.1"/>
    </source>
</evidence>
<dbReference type="EMBL" id="BAABEX010000002">
    <property type="protein sequence ID" value="GAA4418003.1"/>
    <property type="molecule type" value="Genomic_DNA"/>
</dbReference>
<dbReference type="Pfam" id="PF03129">
    <property type="entry name" value="HGTP_anticodon"/>
    <property type="match status" value="1"/>
</dbReference>
<evidence type="ECO:0000256" key="9">
    <source>
        <dbReference type="ARBA" id="ARBA00047639"/>
    </source>
</evidence>
<dbReference type="Gene3D" id="3.30.930.10">
    <property type="entry name" value="Bira Bifunctional Protein, Domain 2"/>
    <property type="match status" value="1"/>
</dbReference>
<dbReference type="Pfam" id="PF13393">
    <property type="entry name" value="tRNA-synt_His"/>
    <property type="match status" value="1"/>
</dbReference>
<evidence type="ECO:0000256" key="1">
    <source>
        <dbReference type="ARBA" id="ARBA00008226"/>
    </source>
</evidence>
<dbReference type="SUPFAM" id="SSF55681">
    <property type="entry name" value="Class II aaRS and biotin synthetases"/>
    <property type="match status" value="1"/>
</dbReference>
<dbReference type="GO" id="GO:0016874">
    <property type="term" value="F:ligase activity"/>
    <property type="evidence" value="ECO:0007669"/>
    <property type="project" value="UniProtKB-KW"/>
</dbReference>
<feature type="domain" description="Aminoacyl-transfer RNA synthetases class-II family profile" evidence="11">
    <location>
        <begin position="15"/>
        <end position="325"/>
    </location>
</feature>
<reference evidence="13" key="1">
    <citation type="journal article" date="2019" name="Int. J. Syst. Evol. Microbiol.">
        <title>The Global Catalogue of Microorganisms (GCM) 10K type strain sequencing project: providing services to taxonomists for standard genome sequencing and annotation.</title>
        <authorList>
            <consortium name="The Broad Institute Genomics Platform"/>
            <consortium name="The Broad Institute Genome Sequencing Center for Infectious Disease"/>
            <person name="Wu L."/>
            <person name="Ma J."/>
        </authorList>
    </citation>
    <scope>NUCLEOTIDE SEQUENCE [LARGE SCALE GENOMIC DNA]</scope>
    <source>
        <strain evidence="13">JCM 31890</strain>
    </source>
</reference>
<evidence type="ECO:0000256" key="10">
    <source>
        <dbReference type="HAMAP-Rule" id="MF_00127"/>
    </source>
</evidence>
<organism evidence="12 13">
    <name type="scientific">Acidovorax lacteus</name>
    <dbReference type="NCBI Taxonomy" id="1924988"/>
    <lineage>
        <taxon>Bacteria</taxon>
        <taxon>Pseudomonadati</taxon>
        <taxon>Pseudomonadota</taxon>
        <taxon>Betaproteobacteria</taxon>
        <taxon>Burkholderiales</taxon>
        <taxon>Comamonadaceae</taxon>
        <taxon>Acidovorax</taxon>
    </lineage>
</organism>
<dbReference type="PROSITE" id="PS50862">
    <property type="entry name" value="AA_TRNA_LIGASE_II"/>
    <property type="match status" value="1"/>
</dbReference>
<dbReference type="PIRSF" id="PIRSF001549">
    <property type="entry name" value="His-tRNA_synth"/>
    <property type="match status" value="1"/>
</dbReference>
<dbReference type="NCBIfam" id="TIGR00442">
    <property type="entry name" value="hisS"/>
    <property type="match status" value="1"/>
</dbReference>
<dbReference type="InterPro" id="IPR004516">
    <property type="entry name" value="HisRS/HisZ"/>
</dbReference>
<dbReference type="SUPFAM" id="SSF52954">
    <property type="entry name" value="Class II aaRS ABD-related"/>
    <property type="match status" value="1"/>
</dbReference>
<dbReference type="CDD" id="cd00773">
    <property type="entry name" value="HisRS-like_core"/>
    <property type="match status" value="1"/>
</dbReference>
<accession>A0ABP8KWY9</accession>
<keyword evidence="13" id="KW-1185">Reference proteome</keyword>
<name>A0ABP8KWY9_9BURK</name>
<evidence type="ECO:0000259" key="11">
    <source>
        <dbReference type="PROSITE" id="PS50862"/>
    </source>
</evidence>
<proteinExistence type="inferred from homology"/>
<dbReference type="RefSeq" id="WP_345060406.1">
    <property type="nucleotide sequence ID" value="NZ_BAABEX010000002.1"/>
</dbReference>
<dbReference type="Proteomes" id="UP001501788">
    <property type="component" value="Unassembled WGS sequence"/>
</dbReference>
<keyword evidence="5 10" id="KW-0547">Nucleotide-binding</keyword>
<evidence type="ECO:0000256" key="2">
    <source>
        <dbReference type="ARBA" id="ARBA00011738"/>
    </source>
</evidence>
<sequence length="422" mass="47058">MNDILPPDSATWEWLEALVRDLMATYGYRNIRTPIVEPTGLFVRGLGEVTDIVEKEMYSFEDRLNGEHLTLRPEATAGVVRAVAEHSLLYEGGKRLYYMGPMFRHERPQRGRYRQFHQIGAEALGFAGAEVDAELILMAHTLWRRLGLEGVRLELNSLGEPHERKAHREALIAYLEAHASQLDEDALRRLHSNPLRILDTKNPTMQELVNQAPRLMDYLGERSAAHFHQVQRILDAAGVEWTVNPRLVRGMDYYNLTVFEFVTDRLGSQGTICGGGRYDYLIEQIGGKAAPAVGWALGVERVLELVREHAKTPPPPVPDVYAVVPDADSLPRVMQVLQQLRQRGIRVQMHASAGGEGMGSMKSQFKKADASGARVALVFGADELARDAVVVKQLRDGAGVQAEHSLADLSVWVSSLQSQDLT</sequence>
<keyword evidence="7 10" id="KW-0648">Protein biosynthesis</keyword>
<dbReference type="PANTHER" id="PTHR43707:SF1">
    <property type="entry name" value="HISTIDINE--TRNA LIGASE, MITOCHONDRIAL-RELATED"/>
    <property type="match status" value="1"/>
</dbReference>
<comment type="similarity">
    <text evidence="1 10">Belongs to the class-II aminoacyl-tRNA synthetase family.</text>
</comment>
<gene>
    <name evidence="10 12" type="primary">hisS</name>
    <name evidence="12" type="ORF">GCM10023090_02400</name>
</gene>
<dbReference type="InterPro" id="IPR015807">
    <property type="entry name" value="His-tRNA-ligase"/>
</dbReference>
<dbReference type="HAMAP" id="MF_00127">
    <property type="entry name" value="His_tRNA_synth"/>
    <property type="match status" value="1"/>
</dbReference>
<keyword evidence="4 10" id="KW-0436">Ligase</keyword>
<evidence type="ECO:0000313" key="13">
    <source>
        <dbReference type="Proteomes" id="UP001501788"/>
    </source>
</evidence>
<comment type="caution">
    <text evidence="12">The sequence shown here is derived from an EMBL/GenBank/DDBJ whole genome shotgun (WGS) entry which is preliminary data.</text>
</comment>
<keyword evidence="6 10" id="KW-0067">ATP-binding</keyword>
<keyword evidence="3 10" id="KW-0963">Cytoplasm</keyword>
<dbReference type="InterPro" id="IPR045864">
    <property type="entry name" value="aa-tRNA-synth_II/BPL/LPL"/>
</dbReference>
<evidence type="ECO:0000256" key="5">
    <source>
        <dbReference type="ARBA" id="ARBA00022741"/>
    </source>
</evidence>
<evidence type="ECO:0000256" key="4">
    <source>
        <dbReference type="ARBA" id="ARBA00022598"/>
    </source>
</evidence>
<dbReference type="InterPro" id="IPR006195">
    <property type="entry name" value="aa-tRNA-synth_II"/>
</dbReference>
<protein>
    <recommendedName>
        <fullName evidence="10">Histidine--tRNA ligase</fullName>
        <ecNumber evidence="10">6.1.1.21</ecNumber>
    </recommendedName>
    <alternativeName>
        <fullName evidence="10">Histidyl-tRNA synthetase</fullName>
        <shortName evidence="10">HisRS</shortName>
    </alternativeName>
</protein>
<dbReference type="EC" id="6.1.1.21" evidence="10"/>
<dbReference type="InterPro" id="IPR004154">
    <property type="entry name" value="Anticodon-bd"/>
</dbReference>
<dbReference type="InterPro" id="IPR036621">
    <property type="entry name" value="Anticodon-bd_dom_sf"/>
</dbReference>
<comment type="catalytic activity">
    <reaction evidence="9 10">
        <text>tRNA(His) + L-histidine + ATP = L-histidyl-tRNA(His) + AMP + diphosphate + H(+)</text>
        <dbReference type="Rhea" id="RHEA:17313"/>
        <dbReference type="Rhea" id="RHEA-COMP:9665"/>
        <dbReference type="Rhea" id="RHEA-COMP:9689"/>
        <dbReference type="ChEBI" id="CHEBI:15378"/>
        <dbReference type="ChEBI" id="CHEBI:30616"/>
        <dbReference type="ChEBI" id="CHEBI:33019"/>
        <dbReference type="ChEBI" id="CHEBI:57595"/>
        <dbReference type="ChEBI" id="CHEBI:78442"/>
        <dbReference type="ChEBI" id="CHEBI:78527"/>
        <dbReference type="ChEBI" id="CHEBI:456215"/>
        <dbReference type="EC" id="6.1.1.21"/>
    </reaction>
</comment>
<evidence type="ECO:0000256" key="7">
    <source>
        <dbReference type="ARBA" id="ARBA00022917"/>
    </source>
</evidence>
<evidence type="ECO:0000256" key="6">
    <source>
        <dbReference type="ARBA" id="ARBA00022840"/>
    </source>
</evidence>
<keyword evidence="8 10" id="KW-0030">Aminoacyl-tRNA synthetase</keyword>
<comment type="subcellular location">
    <subcellularLocation>
        <location evidence="10">Cytoplasm</location>
    </subcellularLocation>
</comment>
<comment type="subunit">
    <text evidence="2 10">Homodimer.</text>
</comment>
<dbReference type="Gene3D" id="3.40.50.800">
    <property type="entry name" value="Anticodon-binding domain"/>
    <property type="match status" value="1"/>
</dbReference>
<evidence type="ECO:0000256" key="3">
    <source>
        <dbReference type="ARBA" id="ARBA00022490"/>
    </source>
</evidence>